<dbReference type="AlphaFoldDB" id="A0A1B2F5H2"/>
<evidence type="ECO:0000256" key="5">
    <source>
        <dbReference type="ARBA" id="ARBA00022519"/>
    </source>
</evidence>
<dbReference type="Gene3D" id="1.10.3720.10">
    <property type="entry name" value="MetI-like"/>
    <property type="match status" value="1"/>
</dbReference>
<evidence type="ECO:0000259" key="11">
    <source>
        <dbReference type="PROSITE" id="PS50928"/>
    </source>
</evidence>
<evidence type="ECO:0000256" key="6">
    <source>
        <dbReference type="ARBA" id="ARBA00022692"/>
    </source>
</evidence>
<dbReference type="EMBL" id="CP016634">
    <property type="protein sequence ID" value="ANY87559.1"/>
    <property type="molecule type" value="Genomic_DNA"/>
</dbReference>
<keyword evidence="4" id="KW-1003">Cell membrane</keyword>
<dbReference type="RefSeq" id="WP_070094321.1">
    <property type="nucleotide sequence ID" value="NZ_CP016634.1"/>
</dbReference>
<evidence type="ECO:0000256" key="9">
    <source>
        <dbReference type="ARBA" id="ARBA00023136"/>
    </source>
</evidence>
<dbReference type="CDD" id="cd06261">
    <property type="entry name" value="TM_PBP2"/>
    <property type="match status" value="1"/>
</dbReference>
<evidence type="ECO:0000256" key="10">
    <source>
        <dbReference type="RuleBase" id="RU363032"/>
    </source>
</evidence>
<keyword evidence="8 10" id="KW-1133">Transmembrane helix</keyword>
<keyword evidence="9 10" id="KW-0472">Membrane</keyword>
<comment type="similarity">
    <text evidence="2">Belongs to the binding-protein-dependent transport system permease family. HisMQ subfamily.</text>
</comment>
<dbReference type="SUPFAM" id="SSF161098">
    <property type="entry name" value="MetI-like"/>
    <property type="match status" value="1"/>
</dbReference>
<organism evidence="12">
    <name type="scientific">Pseudomonas putida</name>
    <name type="common">Arthrobacter siderocapsulatus</name>
    <dbReference type="NCBI Taxonomy" id="303"/>
    <lineage>
        <taxon>Bacteria</taxon>
        <taxon>Pseudomonadati</taxon>
        <taxon>Pseudomonadota</taxon>
        <taxon>Gammaproteobacteria</taxon>
        <taxon>Pseudomonadales</taxon>
        <taxon>Pseudomonadaceae</taxon>
        <taxon>Pseudomonas</taxon>
    </lineage>
</organism>
<protein>
    <submittedName>
        <fullName evidence="12">Octopine transport system permease protein OccQ</fullName>
    </submittedName>
</protein>
<comment type="subcellular location">
    <subcellularLocation>
        <location evidence="1">Cell inner membrane</location>
        <topology evidence="1">Multi-pass membrane protein</topology>
    </subcellularLocation>
    <subcellularLocation>
        <location evidence="10">Cell membrane</location>
        <topology evidence="10">Multi-pass membrane protein</topology>
    </subcellularLocation>
</comment>
<proteinExistence type="inferred from homology"/>
<feature type="domain" description="ABC transmembrane type-1" evidence="11">
    <location>
        <begin position="22"/>
        <end position="214"/>
    </location>
</feature>
<evidence type="ECO:0000256" key="2">
    <source>
        <dbReference type="ARBA" id="ARBA00010072"/>
    </source>
</evidence>
<evidence type="ECO:0000256" key="8">
    <source>
        <dbReference type="ARBA" id="ARBA00022989"/>
    </source>
</evidence>
<dbReference type="PANTHER" id="PTHR30133">
    <property type="entry name" value="CATIONIC AMINO ACID TRANSPORTER, MEMBRANE COMPONENT"/>
    <property type="match status" value="1"/>
</dbReference>
<evidence type="ECO:0000313" key="12">
    <source>
        <dbReference type="EMBL" id="ANY87559.1"/>
    </source>
</evidence>
<dbReference type="GO" id="GO:0006865">
    <property type="term" value="P:amino acid transport"/>
    <property type="evidence" value="ECO:0007669"/>
    <property type="project" value="UniProtKB-KW"/>
</dbReference>
<dbReference type="InterPro" id="IPR010065">
    <property type="entry name" value="AA_ABC_transptr_permease_3TM"/>
</dbReference>
<accession>A0A1B2F5H2</accession>
<feature type="transmembrane region" description="Helical" evidence="10">
    <location>
        <begin position="192"/>
        <end position="214"/>
    </location>
</feature>
<dbReference type="InterPro" id="IPR000515">
    <property type="entry name" value="MetI-like"/>
</dbReference>
<sequence length="236" mass="24884">MHVIDLIGFGATGWGSVLLLAALMTLLVTLAALLVGALLGALVAAAKLQGNALLRWLGETYTTVFRGVPELLVIYLFFYGGSALVSQVGQLFGAKGFVGMPAFVVGALAVGVVSGAYQAEVYRGAFQAVSRSELEAAKAIGMPMLLRFRRIIAPQVLRFALPGLGGVWQISLKDSALISVTGLVELMRASRVAAASTGQFVLFFLTGCALYLLLTGCSNLVFSRAELRVGRTLRRG</sequence>
<dbReference type="InterPro" id="IPR035906">
    <property type="entry name" value="MetI-like_sf"/>
</dbReference>
<gene>
    <name evidence="12" type="primary">occQ_2</name>
    <name evidence="12" type="ORF">IEC33019_1998</name>
</gene>
<evidence type="ECO:0000256" key="7">
    <source>
        <dbReference type="ARBA" id="ARBA00022970"/>
    </source>
</evidence>
<dbReference type="GO" id="GO:0022857">
    <property type="term" value="F:transmembrane transporter activity"/>
    <property type="evidence" value="ECO:0007669"/>
    <property type="project" value="InterPro"/>
</dbReference>
<dbReference type="Pfam" id="PF00528">
    <property type="entry name" value="BPD_transp_1"/>
    <property type="match status" value="1"/>
</dbReference>
<keyword evidence="5" id="KW-0997">Cell inner membrane</keyword>
<feature type="transmembrane region" description="Helical" evidence="10">
    <location>
        <begin position="67"/>
        <end position="85"/>
    </location>
</feature>
<dbReference type="InterPro" id="IPR051613">
    <property type="entry name" value="ABC_transp_permease_HisMQ"/>
</dbReference>
<dbReference type="PROSITE" id="PS50928">
    <property type="entry name" value="ABC_TM1"/>
    <property type="match status" value="1"/>
</dbReference>
<evidence type="ECO:0000256" key="3">
    <source>
        <dbReference type="ARBA" id="ARBA00022448"/>
    </source>
</evidence>
<feature type="transmembrane region" description="Helical" evidence="10">
    <location>
        <begin position="97"/>
        <end position="117"/>
    </location>
</feature>
<dbReference type="GO" id="GO:0043190">
    <property type="term" value="C:ATP-binding cassette (ABC) transporter complex"/>
    <property type="evidence" value="ECO:0007669"/>
    <property type="project" value="InterPro"/>
</dbReference>
<dbReference type="PANTHER" id="PTHR30133:SF2">
    <property type="entry name" value="ARGININE ABC TRANSPORTER PERMEASE PROTEIN ARTQ"/>
    <property type="match status" value="1"/>
</dbReference>
<evidence type="ECO:0000256" key="4">
    <source>
        <dbReference type="ARBA" id="ARBA00022475"/>
    </source>
</evidence>
<name>A0A1B2F5H2_PSEPU</name>
<keyword evidence="6 10" id="KW-0812">Transmembrane</keyword>
<feature type="transmembrane region" description="Helical" evidence="10">
    <location>
        <begin position="20"/>
        <end position="46"/>
    </location>
</feature>
<reference evidence="12" key="1">
    <citation type="submission" date="2016-07" db="EMBL/GenBank/DDBJ databases">
        <title>New class B carbapenemase carried by novel plasmid in Pseudomonas putida enviromental strain in eastern Amazonia.</title>
        <authorList>
            <person name="Souza C.O."/>
            <person name="Lima K.V."/>
            <person name="Brasiliense D.M."/>
            <person name="Perez-Chaparro P.J."/>
            <person name="Mamizuka E.M."/>
            <person name="Lima M.O."/>
            <person name="Lima L.N."/>
            <person name="McCulloch J.A."/>
        </authorList>
    </citation>
    <scope>NUCLEOTIDE SEQUENCE [LARGE SCALE GENOMIC DNA]</scope>
    <source>
        <strain evidence="12">IEC33019</strain>
    </source>
</reference>
<keyword evidence="3 10" id="KW-0813">Transport</keyword>
<evidence type="ECO:0000256" key="1">
    <source>
        <dbReference type="ARBA" id="ARBA00004429"/>
    </source>
</evidence>
<keyword evidence="7" id="KW-0029">Amino-acid transport</keyword>
<dbReference type="NCBIfam" id="TIGR01726">
    <property type="entry name" value="HEQRo_perm_3TM"/>
    <property type="match status" value="1"/>
</dbReference>